<dbReference type="EMBL" id="JBBUKT010000007">
    <property type="protein sequence ID" value="MEK7952531.1"/>
    <property type="molecule type" value="Genomic_DNA"/>
</dbReference>
<sequence length="252" mass="26991">MKSKLLTLAFVAAVALASAATAQVSVKADLVSWGEDIPGLTLKSAGKGEPVTALAFRYSKPVRYSGPEVMEIHQDPATAAKATEGSQNTAAIPPELAELRKKDPTLVALAKVPAGSTRVTVLIAPLSAGTYQTYVIDDDPTKLPLGQLRILNYSPVKIAMRCNGKAVKEMGTKDSFVVPPQEDGQVIYELAYDNQGKWKMQENNLLAVNPKEQVQLIVLKSNADFFTNSDGGRSGFLQKVVLRRPAEEAAAP</sequence>
<evidence type="ECO:0000313" key="2">
    <source>
        <dbReference type="EMBL" id="MEK7952531.1"/>
    </source>
</evidence>
<keyword evidence="1" id="KW-0732">Signal</keyword>
<evidence type="ECO:0000313" key="3">
    <source>
        <dbReference type="Proteomes" id="UP001371305"/>
    </source>
</evidence>
<feature type="signal peptide" evidence="1">
    <location>
        <begin position="1"/>
        <end position="22"/>
    </location>
</feature>
<evidence type="ECO:0000256" key="1">
    <source>
        <dbReference type="SAM" id="SignalP"/>
    </source>
</evidence>
<name>A0ABU9AZH9_9BACT</name>
<gene>
    <name evidence="2" type="ORF">WKV53_18605</name>
</gene>
<protein>
    <recommendedName>
        <fullName evidence="4">DUF4198 domain-containing protein</fullName>
    </recommendedName>
</protein>
<proteinExistence type="predicted"/>
<organism evidence="2 3">
    <name type="scientific">Luteolibacter soli</name>
    <dbReference type="NCBI Taxonomy" id="3135280"/>
    <lineage>
        <taxon>Bacteria</taxon>
        <taxon>Pseudomonadati</taxon>
        <taxon>Verrucomicrobiota</taxon>
        <taxon>Verrucomicrobiia</taxon>
        <taxon>Verrucomicrobiales</taxon>
        <taxon>Verrucomicrobiaceae</taxon>
        <taxon>Luteolibacter</taxon>
    </lineage>
</organism>
<evidence type="ECO:0008006" key="4">
    <source>
        <dbReference type="Google" id="ProtNLM"/>
    </source>
</evidence>
<accession>A0ABU9AZH9</accession>
<reference evidence="2 3" key="1">
    <citation type="submission" date="2024-04" db="EMBL/GenBank/DDBJ databases">
        <title>Luteolibacter sp. isolated from soil.</title>
        <authorList>
            <person name="An J."/>
        </authorList>
    </citation>
    <scope>NUCLEOTIDE SEQUENCE [LARGE SCALE GENOMIC DNA]</scope>
    <source>
        <strain evidence="2 3">Y139</strain>
    </source>
</reference>
<feature type="chain" id="PRO_5045255462" description="DUF4198 domain-containing protein" evidence="1">
    <location>
        <begin position="23"/>
        <end position="252"/>
    </location>
</feature>
<dbReference type="Proteomes" id="UP001371305">
    <property type="component" value="Unassembled WGS sequence"/>
</dbReference>
<dbReference type="RefSeq" id="WP_341406287.1">
    <property type="nucleotide sequence ID" value="NZ_JBBUKT010000007.1"/>
</dbReference>
<keyword evidence="3" id="KW-1185">Reference proteome</keyword>
<comment type="caution">
    <text evidence="2">The sequence shown here is derived from an EMBL/GenBank/DDBJ whole genome shotgun (WGS) entry which is preliminary data.</text>
</comment>